<comment type="similarity">
    <text evidence="6">Belongs to the bacterial ribosomal protein bS20 family.</text>
</comment>
<dbReference type="Pfam" id="PF01649">
    <property type="entry name" value="Ribosomal_S20p"/>
    <property type="match status" value="1"/>
</dbReference>
<evidence type="ECO:0000256" key="1">
    <source>
        <dbReference type="ARBA" id="ARBA00022730"/>
    </source>
</evidence>
<name>A0A1F8H014_9BACT</name>
<dbReference type="AlphaFoldDB" id="A0A1F8H014"/>
<dbReference type="GO" id="GO:1990904">
    <property type="term" value="C:ribonucleoprotein complex"/>
    <property type="evidence" value="ECO:0007669"/>
    <property type="project" value="UniProtKB-KW"/>
</dbReference>
<reference evidence="7 8" key="1">
    <citation type="journal article" date="2016" name="Nat. Commun.">
        <title>Thousands of microbial genomes shed light on interconnected biogeochemical processes in an aquifer system.</title>
        <authorList>
            <person name="Anantharaman K."/>
            <person name="Brown C.T."/>
            <person name="Hug L.A."/>
            <person name="Sharon I."/>
            <person name="Castelle C.J."/>
            <person name="Probst A.J."/>
            <person name="Thomas B.C."/>
            <person name="Singh A."/>
            <person name="Wilkins M.J."/>
            <person name="Karaoz U."/>
            <person name="Brodie E.L."/>
            <person name="Williams K.H."/>
            <person name="Hubbard S.S."/>
            <person name="Banfield J.F."/>
        </authorList>
    </citation>
    <scope>NUCLEOTIDE SEQUENCE [LARGE SCALE GENOMIC DNA]</scope>
</reference>
<sequence>MPITKSAKKALRQSKTRRIGNLAKKKAYKAAIKELKKTKDVKLLAKTYKAIDKAAKTGVIKKNKAARLKSSASRILNQKTS</sequence>
<evidence type="ECO:0000256" key="4">
    <source>
        <dbReference type="ARBA" id="ARBA00023274"/>
    </source>
</evidence>
<evidence type="ECO:0000256" key="5">
    <source>
        <dbReference type="ARBA" id="ARBA00035136"/>
    </source>
</evidence>
<organism evidence="7 8">
    <name type="scientific">Candidatus Yanofskybacteria bacterium RIFCSPLOWO2_02_FULL_44_18</name>
    <dbReference type="NCBI Taxonomy" id="1802705"/>
    <lineage>
        <taxon>Bacteria</taxon>
        <taxon>Candidatus Yanofskyibacteriota</taxon>
    </lineage>
</organism>
<dbReference type="SUPFAM" id="SSF46992">
    <property type="entry name" value="Ribosomal protein S20"/>
    <property type="match status" value="1"/>
</dbReference>
<dbReference type="InterPro" id="IPR002583">
    <property type="entry name" value="Ribosomal_bS20"/>
</dbReference>
<evidence type="ECO:0000256" key="3">
    <source>
        <dbReference type="ARBA" id="ARBA00022980"/>
    </source>
</evidence>
<evidence type="ECO:0000256" key="2">
    <source>
        <dbReference type="ARBA" id="ARBA00022884"/>
    </source>
</evidence>
<dbReference type="GO" id="GO:0006412">
    <property type="term" value="P:translation"/>
    <property type="evidence" value="ECO:0007669"/>
    <property type="project" value="UniProtKB-UniRule"/>
</dbReference>
<protein>
    <recommendedName>
        <fullName evidence="5 6">Small ribosomal subunit protein bS20</fullName>
    </recommendedName>
</protein>
<dbReference type="NCBIfam" id="TIGR00029">
    <property type="entry name" value="S20"/>
    <property type="match status" value="1"/>
</dbReference>
<dbReference type="GO" id="GO:0003735">
    <property type="term" value="F:structural constituent of ribosome"/>
    <property type="evidence" value="ECO:0007669"/>
    <property type="project" value="InterPro"/>
</dbReference>
<dbReference type="EMBL" id="MGKT01000006">
    <property type="protein sequence ID" value="OGN31015.1"/>
    <property type="molecule type" value="Genomic_DNA"/>
</dbReference>
<dbReference type="GO" id="GO:0005840">
    <property type="term" value="C:ribosome"/>
    <property type="evidence" value="ECO:0007669"/>
    <property type="project" value="UniProtKB-KW"/>
</dbReference>
<keyword evidence="1 6" id="KW-0699">rRNA-binding</keyword>
<keyword evidence="4 6" id="KW-0687">Ribonucleoprotein</keyword>
<dbReference type="InterPro" id="IPR036510">
    <property type="entry name" value="Ribosomal_bS20_sf"/>
</dbReference>
<dbReference type="Gene3D" id="1.20.58.110">
    <property type="entry name" value="Ribosomal protein S20"/>
    <property type="match status" value="1"/>
</dbReference>
<proteinExistence type="inferred from homology"/>
<keyword evidence="2 6" id="KW-0694">RNA-binding</keyword>
<gene>
    <name evidence="6" type="primary">rpsT</name>
    <name evidence="7" type="ORF">A3I96_01820</name>
</gene>
<accession>A0A1F8H014</accession>
<dbReference type="Proteomes" id="UP000177111">
    <property type="component" value="Unassembled WGS sequence"/>
</dbReference>
<comment type="caution">
    <text evidence="7">The sequence shown here is derived from an EMBL/GenBank/DDBJ whole genome shotgun (WGS) entry which is preliminary data.</text>
</comment>
<evidence type="ECO:0000313" key="7">
    <source>
        <dbReference type="EMBL" id="OGN31015.1"/>
    </source>
</evidence>
<dbReference type="HAMAP" id="MF_00500">
    <property type="entry name" value="Ribosomal_bS20"/>
    <property type="match status" value="1"/>
</dbReference>
<comment type="function">
    <text evidence="6">Binds directly to 16S ribosomal RNA.</text>
</comment>
<keyword evidence="3 6" id="KW-0689">Ribosomal protein</keyword>
<evidence type="ECO:0000313" key="8">
    <source>
        <dbReference type="Proteomes" id="UP000177111"/>
    </source>
</evidence>
<dbReference type="GO" id="GO:0019843">
    <property type="term" value="F:rRNA binding"/>
    <property type="evidence" value="ECO:0007669"/>
    <property type="project" value="UniProtKB-UniRule"/>
</dbReference>
<evidence type="ECO:0000256" key="6">
    <source>
        <dbReference type="HAMAP-Rule" id="MF_00500"/>
    </source>
</evidence>